<keyword evidence="2" id="KW-1185">Reference proteome</keyword>
<evidence type="ECO:0000313" key="2">
    <source>
        <dbReference type="Proteomes" id="UP000324222"/>
    </source>
</evidence>
<protein>
    <submittedName>
        <fullName evidence="1">Uncharacterized protein</fullName>
    </submittedName>
</protein>
<evidence type="ECO:0000313" key="1">
    <source>
        <dbReference type="EMBL" id="MPC09851.1"/>
    </source>
</evidence>
<accession>A0A5B7CM04</accession>
<name>A0A5B7CM04_PORTR</name>
<proteinExistence type="predicted"/>
<sequence>MTCGSAWLPAAQRGSGCAAELCNVPEDSFRKSCSVVSQGTCLSRGVGSREGPEQVVAVRTACGRERHGRNELRIYAISGKSDVIVVRDSRTEAQDQHRC</sequence>
<organism evidence="1 2">
    <name type="scientific">Portunus trituberculatus</name>
    <name type="common">Swimming crab</name>
    <name type="synonym">Neptunus trituberculatus</name>
    <dbReference type="NCBI Taxonomy" id="210409"/>
    <lineage>
        <taxon>Eukaryota</taxon>
        <taxon>Metazoa</taxon>
        <taxon>Ecdysozoa</taxon>
        <taxon>Arthropoda</taxon>
        <taxon>Crustacea</taxon>
        <taxon>Multicrustacea</taxon>
        <taxon>Malacostraca</taxon>
        <taxon>Eumalacostraca</taxon>
        <taxon>Eucarida</taxon>
        <taxon>Decapoda</taxon>
        <taxon>Pleocyemata</taxon>
        <taxon>Brachyura</taxon>
        <taxon>Eubrachyura</taxon>
        <taxon>Portunoidea</taxon>
        <taxon>Portunidae</taxon>
        <taxon>Portuninae</taxon>
        <taxon>Portunus</taxon>
    </lineage>
</organism>
<comment type="caution">
    <text evidence="1">The sequence shown here is derived from an EMBL/GenBank/DDBJ whole genome shotgun (WGS) entry which is preliminary data.</text>
</comment>
<dbReference type="EMBL" id="VSRR010000089">
    <property type="protein sequence ID" value="MPC09851.1"/>
    <property type="molecule type" value="Genomic_DNA"/>
</dbReference>
<dbReference type="Proteomes" id="UP000324222">
    <property type="component" value="Unassembled WGS sequence"/>
</dbReference>
<dbReference type="AlphaFoldDB" id="A0A5B7CM04"/>
<reference evidence="1 2" key="1">
    <citation type="submission" date="2019-05" db="EMBL/GenBank/DDBJ databases">
        <title>Another draft genome of Portunus trituberculatus and its Hox gene families provides insights of decapod evolution.</title>
        <authorList>
            <person name="Jeong J.-H."/>
            <person name="Song I."/>
            <person name="Kim S."/>
            <person name="Choi T."/>
            <person name="Kim D."/>
            <person name="Ryu S."/>
            <person name="Kim W."/>
        </authorList>
    </citation>
    <scope>NUCLEOTIDE SEQUENCE [LARGE SCALE GENOMIC DNA]</scope>
    <source>
        <tissue evidence="1">Muscle</tissue>
    </source>
</reference>
<gene>
    <name evidence="1" type="ORF">E2C01_002469</name>
</gene>